<proteinExistence type="predicted"/>
<keyword evidence="3" id="KW-1185">Reference proteome</keyword>
<organism evidence="2 3">
    <name type="scientific">Pseudolysobacter antarcticus</name>
    <dbReference type="NCBI Taxonomy" id="2511995"/>
    <lineage>
        <taxon>Bacteria</taxon>
        <taxon>Pseudomonadati</taxon>
        <taxon>Pseudomonadota</taxon>
        <taxon>Gammaproteobacteria</taxon>
        <taxon>Lysobacterales</taxon>
        <taxon>Rhodanobacteraceae</taxon>
        <taxon>Pseudolysobacter</taxon>
    </lineage>
</organism>
<dbReference type="InterPro" id="IPR038740">
    <property type="entry name" value="BioF2-like_GNAT_dom"/>
</dbReference>
<dbReference type="InterPro" id="IPR016181">
    <property type="entry name" value="Acyl_CoA_acyltransferase"/>
</dbReference>
<dbReference type="GO" id="GO:0016747">
    <property type="term" value="F:acyltransferase activity, transferring groups other than amino-acyl groups"/>
    <property type="evidence" value="ECO:0007669"/>
    <property type="project" value="InterPro"/>
</dbReference>
<feature type="domain" description="N-acetyltransferase" evidence="1">
    <location>
        <begin position="42"/>
        <end position="201"/>
    </location>
</feature>
<sequence length="212" mass="23774">MGFLTATVHSNALATARDIVVLHDFIAVEDACRNIRSDLIRMLIRPIQQTDMAADQSLIEHLSRGSLCCRFVGELKPHGDDLFRQLVDSEHPDEVVLVAHAFVDGAARTIGSAHLSLRQDRTCDFAVVVCSEWRHTSVGVLLAKRIIDSALARGLGSMHAIEAAGEDLLREFARFLGFKNGPVFPCDTNWPLQQYEEMFMRRVLFMKQLWLG</sequence>
<dbReference type="PROSITE" id="PS51186">
    <property type="entry name" value="GNAT"/>
    <property type="match status" value="1"/>
</dbReference>
<gene>
    <name evidence="2" type="ORF">ELE36_15410</name>
</gene>
<dbReference type="EMBL" id="CP035704">
    <property type="protein sequence ID" value="QBB71633.1"/>
    <property type="molecule type" value="Genomic_DNA"/>
</dbReference>
<dbReference type="AlphaFoldDB" id="A0A411HMB7"/>
<evidence type="ECO:0000313" key="2">
    <source>
        <dbReference type="EMBL" id="QBB71633.1"/>
    </source>
</evidence>
<dbReference type="OrthoDB" id="9807426at2"/>
<dbReference type="Gene3D" id="3.40.630.30">
    <property type="match status" value="1"/>
</dbReference>
<dbReference type="KEGG" id="xbc:ELE36_15410"/>
<accession>A0A411HMB7</accession>
<evidence type="ECO:0000313" key="3">
    <source>
        <dbReference type="Proteomes" id="UP000291562"/>
    </source>
</evidence>
<dbReference type="SUPFAM" id="SSF55729">
    <property type="entry name" value="Acyl-CoA N-acyltransferases (Nat)"/>
    <property type="match status" value="1"/>
</dbReference>
<reference evidence="2 3" key="1">
    <citation type="submission" date="2019-01" db="EMBL/GenBank/DDBJ databases">
        <title>Pseudolysobacter antarctica gen. nov., sp. nov., isolated from Fildes Peninsula, Antarctica.</title>
        <authorList>
            <person name="Wei Z."/>
            <person name="Peng F."/>
        </authorList>
    </citation>
    <scope>NUCLEOTIDE SEQUENCE [LARGE SCALE GENOMIC DNA]</scope>
    <source>
        <strain evidence="2 3">AQ6-296</strain>
    </source>
</reference>
<protein>
    <submittedName>
        <fullName evidence="2">GNAT family N-acetyltransferase</fullName>
    </submittedName>
</protein>
<dbReference type="RefSeq" id="WP_129834827.1">
    <property type="nucleotide sequence ID" value="NZ_CP035704.1"/>
</dbReference>
<name>A0A411HMB7_9GAMM</name>
<dbReference type="Proteomes" id="UP000291562">
    <property type="component" value="Chromosome"/>
</dbReference>
<dbReference type="InterPro" id="IPR000182">
    <property type="entry name" value="GNAT_dom"/>
</dbReference>
<dbReference type="Pfam" id="PF13480">
    <property type="entry name" value="Acetyltransf_6"/>
    <property type="match status" value="1"/>
</dbReference>
<evidence type="ECO:0000259" key="1">
    <source>
        <dbReference type="PROSITE" id="PS51186"/>
    </source>
</evidence>
<keyword evidence="2" id="KW-0808">Transferase</keyword>